<dbReference type="PANTHER" id="PTHR42693:SF53">
    <property type="entry name" value="ENDO-4-O-SULFATASE"/>
    <property type="match status" value="1"/>
</dbReference>
<dbReference type="InterPro" id="IPR000917">
    <property type="entry name" value="Sulfatase_N"/>
</dbReference>
<dbReference type="GO" id="GO:0016740">
    <property type="term" value="F:transferase activity"/>
    <property type="evidence" value="ECO:0007669"/>
    <property type="project" value="UniProtKB-KW"/>
</dbReference>
<dbReference type="CDD" id="cd16025">
    <property type="entry name" value="PAS_like"/>
    <property type="match status" value="1"/>
</dbReference>
<evidence type="ECO:0000259" key="6">
    <source>
        <dbReference type="Pfam" id="PF00884"/>
    </source>
</evidence>
<dbReference type="InterPro" id="IPR050738">
    <property type="entry name" value="Sulfatase"/>
</dbReference>
<reference evidence="7 8" key="1">
    <citation type="submission" date="2020-01" db="EMBL/GenBank/DDBJ databases">
        <title>Ponticoccus aerotolerans gen. nov., sp. nov., an anaerobic bacterium and proposal of Ponticoccusceae fam. nov., Ponticoccusles ord. nov. and Ponticoccuse classis nov. in the phylum Kiritimatiellaeota.</title>
        <authorList>
            <person name="Zhou L.Y."/>
            <person name="Du Z.J."/>
        </authorList>
    </citation>
    <scope>NUCLEOTIDE SEQUENCE [LARGE SCALE GENOMIC DNA]</scope>
    <source>
        <strain evidence="7 8">S-5007</strain>
    </source>
</reference>
<dbReference type="Pfam" id="PF00884">
    <property type="entry name" value="Sulfatase"/>
    <property type="match status" value="1"/>
</dbReference>
<keyword evidence="5" id="KW-0732">Signal</keyword>
<accession>A0A6P1M9T3</accession>
<dbReference type="Gene3D" id="3.30.1120.10">
    <property type="match status" value="1"/>
</dbReference>
<evidence type="ECO:0000313" key="7">
    <source>
        <dbReference type="EMBL" id="QHI68848.1"/>
    </source>
</evidence>
<dbReference type="PANTHER" id="PTHR42693">
    <property type="entry name" value="ARYLSULFATASE FAMILY MEMBER"/>
    <property type="match status" value="1"/>
</dbReference>
<dbReference type="InterPro" id="IPR024607">
    <property type="entry name" value="Sulfatase_CS"/>
</dbReference>
<protein>
    <submittedName>
        <fullName evidence="7">Sulfatase-like hydrolase/transferase</fullName>
    </submittedName>
</protein>
<dbReference type="AlphaFoldDB" id="A0A6P1M9T3"/>
<gene>
    <name evidence="7" type="ORF">GT409_05080</name>
</gene>
<dbReference type="KEGG" id="taer:GT409_05080"/>
<keyword evidence="8" id="KW-1185">Reference proteome</keyword>
<keyword evidence="3 7" id="KW-0378">Hydrolase</keyword>
<keyword evidence="2" id="KW-0479">Metal-binding</keyword>
<dbReference type="EMBL" id="CP047593">
    <property type="protein sequence ID" value="QHI68848.1"/>
    <property type="molecule type" value="Genomic_DNA"/>
</dbReference>
<feature type="chain" id="PRO_5026809289" evidence="5">
    <location>
        <begin position="21"/>
        <end position="687"/>
    </location>
</feature>
<dbReference type="GO" id="GO:0004065">
    <property type="term" value="F:arylsulfatase activity"/>
    <property type="evidence" value="ECO:0007669"/>
    <property type="project" value="TreeGrafter"/>
</dbReference>
<name>A0A6P1M9T3_9BACT</name>
<dbReference type="Gene3D" id="3.40.720.10">
    <property type="entry name" value="Alkaline Phosphatase, subunit A"/>
    <property type="match status" value="1"/>
</dbReference>
<evidence type="ECO:0000256" key="1">
    <source>
        <dbReference type="ARBA" id="ARBA00008779"/>
    </source>
</evidence>
<comment type="similarity">
    <text evidence="1">Belongs to the sulfatase family.</text>
</comment>
<feature type="signal peptide" evidence="5">
    <location>
        <begin position="1"/>
        <end position="20"/>
    </location>
</feature>
<proteinExistence type="inferred from homology"/>
<evidence type="ECO:0000256" key="4">
    <source>
        <dbReference type="ARBA" id="ARBA00022837"/>
    </source>
</evidence>
<evidence type="ECO:0000313" key="8">
    <source>
        <dbReference type="Proteomes" id="UP000464954"/>
    </source>
</evidence>
<evidence type="ECO:0000256" key="3">
    <source>
        <dbReference type="ARBA" id="ARBA00022801"/>
    </source>
</evidence>
<feature type="domain" description="Sulfatase N-terminal" evidence="6">
    <location>
        <begin position="29"/>
        <end position="429"/>
    </location>
</feature>
<dbReference type="RefSeq" id="WP_160627563.1">
    <property type="nucleotide sequence ID" value="NZ_CP047593.1"/>
</dbReference>
<organism evidence="7 8">
    <name type="scientific">Tichowtungia aerotolerans</name>
    <dbReference type="NCBI Taxonomy" id="2697043"/>
    <lineage>
        <taxon>Bacteria</taxon>
        <taxon>Pseudomonadati</taxon>
        <taxon>Kiritimatiellota</taxon>
        <taxon>Tichowtungiia</taxon>
        <taxon>Tichowtungiales</taxon>
        <taxon>Tichowtungiaceae</taxon>
        <taxon>Tichowtungia</taxon>
    </lineage>
</organism>
<dbReference type="PROSITE" id="PS00149">
    <property type="entry name" value="SULFATASE_2"/>
    <property type="match status" value="1"/>
</dbReference>
<keyword evidence="4" id="KW-0106">Calcium</keyword>
<dbReference type="Proteomes" id="UP000464954">
    <property type="component" value="Chromosome"/>
</dbReference>
<evidence type="ECO:0000256" key="5">
    <source>
        <dbReference type="SAM" id="SignalP"/>
    </source>
</evidence>
<sequence>MTRKYAGCFLAGLLVGSLLALGEQTEPKPNIVLILADDLGFSDLGCYGGEIRTPNLDSLAANGLRFTQAYSCARCWPSRASILSGYYPNQICRDLLPLPGSKRTDRPEWAELLPRYLETAGYRSCFSGKWHIDGSPLEEGFEHTYLLDDHDRYFSPKVHEENGHHLPPVERGSGFYVTTAIADHAIGHLKEHAERSPDRPFFEYVAFTAPHFPLHALPEDIARYKGKYDDGWDEVRAERYERIKKLGIVQGGLSPRDPELRCPPGSLSAEKLREMIGPQEINRAVAWDDLTDEQKKFQAQKMEVHAAMVDRMDQEIGRIIQQLKEMGCYENTLILFASDNGASSEQLIRGDGHDSSAPVGSASSYLGLGPGWASVANTPFRLYKMWTHEGGVSSPLIAHWPNGISDKGTLRRFPCHFVDIVPTFLQLAGSSSAPSAEAPSFLGQSLVPVFATDREKRSGNIWWYHQGNRALRSGDWKLVAEAGRPWELYNLGADRSETDNLIRLYPERAAAMQAEWEKTMKQFGQDAGIKPPGEIVAVDGVYVFEGTQYARLTDILPITPENSMVWKMEVNISRESAPGSILMGNRRTAEEATSFMKITPERGIQIYDKGRQLMRLPFVFPREEWVSVELIKTGLDFTLYVNGDKAGSARCLDSVSEAFPCYLGGDPFVGEYAQCSIRCVRVGFGMD</sequence>
<keyword evidence="7" id="KW-0808">Transferase</keyword>
<dbReference type="GO" id="GO:0046872">
    <property type="term" value="F:metal ion binding"/>
    <property type="evidence" value="ECO:0007669"/>
    <property type="project" value="UniProtKB-KW"/>
</dbReference>
<evidence type="ECO:0000256" key="2">
    <source>
        <dbReference type="ARBA" id="ARBA00022723"/>
    </source>
</evidence>
<dbReference type="SUPFAM" id="SSF53649">
    <property type="entry name" value="Alkaline phosphatase-like"/>
    <property type="match status" value="1"/>
</dbReference>
<dbReference type="InterPro" id="IPR017850">
    <property type="entry name" value="Alkaline_phosphatase_core_sf"/>
</dbReference>